<sequence length="146" mass="16247">MAPGTALVPRLMDRCRGTDIRRYGFELPGRPEFVSSARRLTRQQLARWDVDEDTCDTATLIISELFTNAVLHTASELVVCELRDSDGRLRVAVKDQGLRPTGPRLRQAGDEEHGRGLQLVDTLSSFWGTRDAADGPGRIVWAELPC</sequence>
<dbReference type="EMBL" id="MEHJ01000001">
    <property type="protein sequence ID" value="OEJ24141.1"/>
    <property type="molecule type" value="Genomic_DNA"/>
</dbReference>
<dbReference type="SUPFAM" id="SSF55874">
    <property type="entry name" value="ATPase domain of HSP90 chaperone/DNA topoisomerase II/histidine kinase"/>
    <property type="match status" value="1"/>
</dbReference>
<keyword evidence="1" id="KW-0723">Serine/threonine-protein kinase</keyword>
<proteinExistence type="predicted"/>
<dbReference type="Gene3D" id="3.30.565.10">
    <property type="entry name" value="Histidine kinase-like ATPase, C-terminal domain"/>
    <property type="match status" value="1"/>
</dbReference>
<dbReference type="GO" id="GO:0004674">
    <property type="term" value="F:protein serine/threonine kinase activity"/>
    <property type="evidence" value="ECO:0007669"/>
    <property type="project" value="UniProtKB-KW"/>
</dbReference>
<dbReference type="InterPro" id="IPR003594">
    <property type="entry name" value="HATPase_dom"/>
</dbReference>
<feature type="domain" description="Histidine kinase/HSP90-like ATPase" evidence="2">
    <location>
        <begin position="28"/>
        <end position="124"/>
    </location>
</feature>
<dbReference type="PANTHER" id="PTHR35526:SF3">
    <property type="entry name" value="ANTI-SIGMA-F FACTOR RSBW"/>
    <property type="match status" value="1"/>
</dbReference>
<dbReference type="Pfam" id="PF13581">
    <property type="entry name" value="HATPase_c_2"/>
    <property type="match status" value="1"/>
</dbReference>
<dbReference type="RefSeq" id="WP_069926072.1">
    <property type="nucleotide sequence ID" value="NZ_MEHI01000001.1"/>
</dbReference>
<dbReference type="InterPro" id="IPR050267">
    <property type="entry name" value="Anti-sigma-factor_SerPK"/>
</dbReference>
<dbReference type="STRING" id="285458.BGM19_30560"/>
<dbReference type="AlphaFoldDB" id="A0A1E5P3M3"/>
<keyword evidence="1" id="KW-0808">Transferase</keyword>
<evidence type="ECO:0000313" key="3">
    <source>
        <dbReference type="EMBL" id="OEJ24141.1"/>
    </source>
</evidence>
<evidence type="ECO:0000313" key="4">
    <source>
        <dbReference type="Proteomes" id="UP000095759"/>
    </source>
</evidence>
<dbReference type="Proteomes" id="UP000095759">
    <property type="component" value="Unassembled WGS sequence"/>
</dbReference>
<keyword evidence="4" id="KW-1185">Reference proteome</keyword>
<dbReference type="PANTHER" id="PTHR35526">
    <property type="entry name" value="ANTI-SIGMA-F FACTOR RSBW-RELATED"/>
    <property type="match status" value="1"/>
</dbReference>
<evidence type="ECO:0000259" key="2">
    <source>
        <dbReference type="Pfam" id="PF13581"/>
    </source>
</evidence>
<organism evidence="3 4">
    <name type="scientific">Streptomyces agglomeratus</name>
    <dbReference type="NCBI Taxonomy" id="285458"/>
    <lineage>
        <taxon>Bacteria</taxon>
        <taxon>Bacillati</taxon>
        <taxon>Actinomycetota</taxon>
        <taxon>Actinomycetes</taxon>
        <taxon>Kitasatosporales</taxon>
        <taxon>Streptomycetaceae</taxon>
        <taxon>Streptomyces</taxon>
    </lineage>
</organism>
<dbReference type="InterPro" id="IPR036890">
    <property type="entry name" value="HATPase_C_sf"/>
</dbReference>
<accession>A0A1E5P3M3</accession>
<name>A0A1E5P3M3_9ACTN</name>
<evidence type="ECO:0000256" key="1">
    <source>
        <dbReference type="ARBA" id="ARBA00022527"/>
    </source>
</evidence>
<keyword evidence="1" id="KW-0418">Kinase</keyword>
<gene>
    <name evidence="3" type="ORF">AS594_06235</name>
</gene>
<protein>
    <recommendedName>
        <fullName evidence="2">Histidine kinase/HSP90-like ATPase domain-containing protein</fullName>
    </recommendedName>
</protein>
<dbReference type="OrthoDB" id="3852691at2"/>
<reference evidence="3 4" key="1">
    <citation type="submission" date="2016-08" db="EMBL/GenBank/DDBJ databases">
        <title>Complete genome sequence of Streptomyces agglomeratus strain 6-3-2, a novel anti-MRSA actinomycete isolated from Wuli of Tebit, China.</title>
        <authorList>
            <person name="Chen X."/>
        </authorList>
    </citation>
    <scope>NUCLEOTIDE SEQUENCE [LARGE SCALE GENOMIC DNA]</scope>
    <source>
        <strain evidence="3 4">6-3-2</strain>
    </source>
</reference>
<dbReference type="CDD" id="cd16936">
    <property type="entry name" value="HATPase_RsbW-like"/>
    <property type="match status" value="1"/>
</dbReference>
<comment type="caution">
    <text evidence="3">The sequence shown here is derived from an EMBL/GenBank/DDBJ whole genome shotgun (WGS) entry which is preliminary data.</text>
</comment>